<evidence type="ECO:0000313" key="3">
    <source>
        <dbReference type="Proteomes" id="UP000738359"/>
    </source>
</evidence>
<dbReference type="EMBL" id="JAAAHY010003392">
    <property type="protein sequence ID" value="KAF9942452.1"/>
    <property type="molecule type" value="Genomic_DNA"/>
</dbReference>
<feature type="region of interest" description="Disordered" evidence="1">
    <location>
        <begin position="109"/>
        <end position="178"/>
    </location>
</feature>
<protein>
    <submittedName>
        <fullName evidence="2">Uncharacterized protein</fullName>
    </submittedName>
</protein>
<feature type="non-terminal residue" evidence="2">
    <location>
        <position position="178"/>
    </location>
</feature>
<evidence type="ECO:0000313" key="2">
    <source>
        <dbReference type="EMBL" id="KAF9942452.1"/>
    </source>
</evidence>
<keyword evidence="3" id="KW-1185">Reference proteome</keyword>
<evidence type="ECO:0000256" key="1">
    <source>
        <dbReference type="SAM" id="MobiDB-lite"/>
    </source>
</evidence>
<name>A0A9P6IQR8_MORAP</name>
<proteinExistence type="predicted"/>
<accession>A0A9P6IQR8</accession>
<feature type="compositionally biased region" description="Low complexity" evidence="1">
    <location>
        <begin position="122"/>
        <end position="134"/>
    </location>
</feature>
<comment type="caution">
    <text evidence="2">The sequence shown here is derived from an EMBL/GenBank/DDBJ whole genome shotgun (WGS) entry which is preliminary data.</text>
</comment>
<feature type="compositionally biased region" description="Basic and acidic residues" evidence="1">
    <location>
        <begin position="109"/>
        <end position="121"/>
    </location>
</feature>
<dbReference type="Proteomes" id="UP000738359">
    <property type="component" value="Unassembled WGS sequence"/>
</dbReference>
<dbReference type="AlphaFoldDB" id="A0A9P6IQR8"/>
<feature type="compositionally biased region" description="Acidic residues" evidence="1">
    <location>
        <begin position="166"/>
        <end position="178"/>
    </location>
</feature>
<feature type="region of interest" description="Disordered" evidence="1">
    <location>
        <begin position="23"/>
        <end position="94"/>
    </location>
</feature>
<sequence length="178" mass="19634">AKIDLLSWKLQQLVIHSTMSSKRVGLPSLNSTSKKDALQPVKVQRYRAGKAPEGYVDPALESSDEEENEGRDPSSARGHGRAGGISMSIGSEPPKMAYQVLNVEQMTRERKLEQAQRKERGGAAAVEPLATAAAGDRRLARLQQMQMGSQRSRGDTRSRRARAGSDDDEEEEDEEEEK</sequence>
<dbReference type="OrthoDB" id="1111734at2759"/>
<reference evidence="2" key="1">
    <citation type="journal article" date="2020" name="Fungal Divers.">
        <title>Resolving the Mortierellaceae phylogeny through synthesis of multi-gene phylogenetics and phylogenomics.</title>
        <authorList>
            <person name="Vandepol N."/>
            <person name="Liber J."/>
            <person name="Desiro A."/>
            <person name="Na H."/>
            <person name="Kennedy M."/>
            <person name="Barry K."/>
            <person name="Grigoriev I.V."/>
            <person name="Miller A.N."/>
            <person name="O'Donnell K."/>
            <person name="Stajich J.E."/>
            <person name="Bonito G."/>
        </authorList>
    </citation>
    <scope>NUCLEOTIDE SEQUENCE</scope>
    <source>
        <strain evidence="2">CK1249</strain>
    </source>
</reference>
<organism evidence="2 3">
    <name type="scientific">Mortierella alpina</name>
    <name type="common">Oleaginous fungus</name>
    <name type="synonym">Mortierella renispora</name>
    <dbReference type="NCBI Taxonomy" id="64518"/>
    <lineage>
        <taxon>Eukaryota</taxon>
        <taxon>Fungi</taxon>
        <taxon>Fungi incertae sedis</taxon>
        <taxon>Mucoromycota</taxon>
        <taxon>Mortierellomycotina</taxon>
        <taxon>Mortierellomycetes</taxon>
        <taxon>Mortierellales</taxon>
        <taxon>Mortierellaceae</taxon>
        <taxon>Mortierella</taxon>
    </lineage>
</organism>
<feature type="non-terminal residue" evidence="2">
    <location>
        <position position="1"/>
    </location>
</feature>
<gene>
    <name evidence="2" type="ORF">BGZ70_006139</name>
</gene>